<dbReference type="Gene3D" id="1.25.10.10">
    <property type="entry name" value="Leucine-rich Repeat Variant"/>
    <property type="match status" value="4"/>
</dbReference>
<dbReference type="InterPro" id="IPR021133">
    <property type="entry name" value="HEAT_type_2"/>
</dbReference>
<evidence type="ECO:0000256" key="2">
    <source>
        <dbReference type="SAM" id="SignalP"/>
    </source>
</evidence>
<dbReference type="Proteomes" id="UP000318878">
    <property type="component" value="Unassembled WGS sequence"/>
</dbReference>
<gene>
    <name evidence="3" type="ORF">Enr8_17810</name>
</gene>
<comment type="caution">
    <text evidence="3">The sequence shown here is derived from an EMBL/GenBank/DDBJ whole genome shotgun (WGS) entry which is preliminary data.</text>
</comment>
<accession>A0A5C5V8S3</accession>
<dbReference type="InterPro" id="IPR016024">
    <property type="entry name" value="ARM-type_fold"/>
</dbReference>
<feature type="signal peptide" evidence="2">
    <location>
        <begin position="1"/>
        <end position="25"/>
    </location>
</feature>
<dbReference type="PANTHER" id="PTHR12697:SF5">
    <property type="entry name" value="DEOXYHYPUSINE HYDROXYLASE"/>
    <property type="match status" value="1"/>
</dbReference>
<keyword evidence="2" id="KW-0732">Signal</keyword>
<protein>
    <submittedName>
        <fullName evidence="3">HEAT repeat protein</fullName>
    </submittedName>
</protein>
<name>A0A5C5V8S3_9BACT</name>
<dbReference type="SMART" id="SM00567">
    <property type="entry name" value="EZ_HEAT"/>
    <property type="match status" value="8"/>
</dbReference>
<proteinExistence type="predicted"/>
<dbReference type="Pfam" id="PF13646">
    <property type="entry name" value="HEAT_2"/>
    <property type="match status" value="4"/>
</dbReference>
<dbReference type="EMBL" id="SJPF01000002">
    <property type="protein sequence ID" value="TWT34373.1"/>
    <property type="molecule type" value="Genomic_DNA"/>
</dbReference>
<dbReference type="InterPro" id="IPR011989">
    <property type="entry name" value="ARM-like"/>
</dbReference>
<dbReference type="RefSeq" id="WP_146430575.1">
    <property type="nucleotide sequence ID" value="NZ_SJPF01000002.1"/>
</dbReference>
<feature type="chain" id="PRO_5022809812" evidence="2">
    <location>
        <begin position="26"/>
        <end position="549"/>
    </location>
</feature>
<sequence precursor="true">MRIHLHGLASLALAASLGFTGAAFSAPGDVEQSIEALSSSSEETQITAIDKLGAAGVDGAAAVAPLTKQLKSSSAMVRAHAAHALGEIGHAAEPAVDALVELVGDSDPMVRRQAIGALQAIHPDRQKVVGLFAKLLSDADPAVRLRVMHAIADAGKPAVPGLAMALKNEKSAFWACLVLREIGPDAAEAAPALTELLPGAPIETRREAILALASMPEAAKASVPAIAKCLDEEHLKLAATFALGRIGTVPAEAQERITANVDSKDPILSLLSRWALARANPNDAALQTEVVERLAKGVASDNAWIRSAAAKALISLHAKPELVIAELHKTLPGVDPANLGDAIHVLASLGPEGIPHLTAALKNPRLRPQIAQILGEMGDKAAPAVPALVKLIDDENPRTEDAAVLALAAIGPAAEAAAPRLAKEVEEGTGKDPHDAALALGKIGPAAKDAAPSLEKTMTSSEDASLRVLSAWALLQIEGKSATAKILPELTKALKAKDPIARKGASQLLGQLGAPAKSAAPALKGLLQDEDPAVRDAAAQALELIDNAK</sequence>
<dbReference type="SUPFAM" id="SSF48371">
    <property type="entry name" value="ARM repeat"/>
    <property type="match status" value="1"/>
</dbReference>
<dbReference type="GO" id="GO:0016491">
    <property type="term" value="F:oxidoreductase activity"/>
    <property type="evidence" value="ECO:0007669"/>
    <property type="project" value="TreeGrafter"/>
</dbReference>
<comment type="function">
    <text evidence="1">Catalyzes the hydroxylation of the N(6)-(4-aminobutyl)-L-lysine intermediate produced by deoxyhypusine synthase/DHPS on a critical lysine of the eukaryotic translation initiation factor 5A/eIF-5A. This is the second step of the post-translational modification of that lysine into an unusual amino acid residue named hypusine. Hypusination is unique to mature eIF-5A factor and is essential for its function.</text>
</comment>
<evidence type="ECO:0000313" key="3">
    <source>
        <dbReference type="EMBL" id="TWT34373.1"/>
    </source>
</evidence>
<evidence type="ECO:0000313" key="4">
    <source>
        <dbReference type="Proteomes" id="UP000318878"/>
    </source>
</evidence>
<evidence type="ECO:0000256" key="1">
    <source>
        <dbReference type="ARBA" id="ARBA00045876"/>
    </source>
</evidence>
<dbReference type="InterPro" id="IPR004155">
    <property type="entry name" value="PBS_lyase_HEAT"/>
</dbReference>
<dbReference type="PROSITE" id="PS50077">
    <property type="entry name" value="HEAT_REPEAT"/>
    <property type="match status" value="1"/>
</dbReference>
<keyword evidence="4" id="KW-1185">Reference proteome</keyword>
<dbReference type="AlphaFoldDB" id="A0A5C5V8S3"/>
<organism evidence="3 4">
    <name type="scientific">Blastopirellula retiformator</name>
    <dbReference type="NCBI Taxonomy" id="2527970"/>
    <lineage>
        <taxon>Bacteria</taxon>
        <taxon>Pseudomonadati</taxon>
        <taxon>Planctomycetota</taxon>
        <taxon>Planctomycetia</taxon>
        <taxon>Pirellulales</taxon>
        <taxon>Pirellulaceae</taxon>
        <taxon>Blastopirellula</taxon>
    </lineage>
</organism>
<dbReference type="OrthoDB" id="252693at2"/>
<reference evidence="3 4" key="1">
    <citation type="submission" date="2019-02" db="EMBL/GenBank/DDBJ databases">
        <title>Deep-cultivation of Planctomycetes and their phenomic and genomic characterization uncovers novel biology.</title>
        <authorList>
            <person name="Wiegand S."/>
            <person name="Jogler M."/>
            <person name="Boedeker C."/>
            <person name="Pinto D."/>
            <person name="Vollmers J."/>
            <person name="Rivas-Marin E."/>
            <person name="Kohn T."/>
            <person name="Peeters S.H."/>
            <person name="Heuer A."/>
            <person name="Rast P."/>
            <person name="Oberbeckmann S."/>
            <person name="Bunk B."/>
            <person name="Jeske O."/>
            <person name="Meyerdierks A."/>
            <person name="Storesund J.E."/>
            <person name="Kallscheuer N."/>
            <person name="Luecker S."/>
            <person name="Lage O.M."/>
            <person name="Pohl T."/>
            <person name="Merkel B.J."/>
            <person name="Hornburger P."/>
            <person name="Mueller R.-W."/>
            <person name="Bruemmer F."/>
            <person name="Labrenz M."/>
            <person name="Spormann A.M."/>
            <person name="Op Den Camp H."/>
            <person name="Overmann J."/>
            <person name="Amann R."/>
            <person name="Jetten M.S.M."/>
            <person name="Mascher T."/>
            <person name="Medema M.H."/>
            <person name="Devos D.P."/>
            <person name="Kaster A.-K."/>
            <person name="Ovreas L."/>
            <person name="Rohde M."/>
            <person name="Galperin M.Y."/>
            <person name="Jogler C."/>
        </authorList>
    </citation>
    <scope>NUCLEOTIDE SEQUENCE [LARGE SCALE GENOMIC DNA]</scope>
    <source>
        <strain evidence="3 4">Enr8</strain>
    </source>
</reference>
<dbReference type="PANTHER" id="PTHR12697">
    <property type="entry name" value="PBS LYASE HEAT-LIKE PROTEIN"/>
    <property type="match status" value="1"/>
</dbReference>